<dbReference type="Proteomes" id="UP000006967">
    <property type="component" value="Unassembled WGS sequence"/>
</dbReference>
<reference evidence="1 2" key="1">
    <citation type="submission" date="2012-04" db="EMBL/GenBank/DDBJ databases">
        <title>The Genome Sequence of Bacillus cereus VD154.</title>
        <authorList>
            <consortium name="The Broad Institute Genome Sequencing Platform"/>
            <consortium name="The Broad Institute Genome Sequencing Center for Infectious Disease"/>
            <person name="Feldgarden M."/>
            <person name="Van der Auwera G.A."/>
            <person name="Mahillon J."/>
            <person name="Duprez V."/>
            <person name="Timmery S."/>
            <person name="Mattelet C."/>
            <person name="Dierick K."/>
            <person name="Sun M."/>
            <person name="Yu Z."/>
            <person name="Zhu L."/>
            <person name="Hu X."/>
            <person name="Shank E.B."/>
            <person name="Swiecicka I."/>
            <person name="Hansen B.M."/>
            <person name="Andrup L."/>
            <person name="Young S.K."/>
            <person name="Zeng Q."/>
            <person name="Gargeya S."/>
            <person name="Fitzgerald M."/>
            <person name="Haas B."/>
            <person name="Abouelleil A."/>
            <person name="Alvarado L."/>
            <person name="Arachchi H.M."/>
            <person name="Berlin A."/>
            <person name="Chapman S.B."/>
            <person name="Goldberg J."/>
            <person name="Griggs A."/>
            <person name="Gujja S."/>
            <person name="Hansen M."/>
            <person name="Howarth C."/>
            <person name="Imamovic A."/>
            <person name="Larimer J."/>
            <person name="McCowen C."/>
            <person name="Montmayeur A."/>
            <person name="Murphy C."/>
            <person name="Neiman D."/>
            <person name="Pearson M."/>
            <person name="Priest M."/>
            <person name="Roberts A."/>
            <person name="Saif S."/>
            <person name="Shea T."/>
            <person name="Sisk P."/>
            <person name="Sykes S."/>
            <person name="Wortman J."/>
            <person name="Nusbaum C."/>
            <person name="Birren B."/>
        </authorList>
    </citation>
    <scope>NUCLEOTIDE SEQUENCE [LARGE SCALE GENOMIC DNA]</scope>
    <source>
        <strain evidence="1 2">VD154</strain>
    </source>
</reference>
<name>A0A9W5KWY1_BACCE</name>
<evidence type="ECO:0000313" key="2">
    <source>
        <dbReference type="Proteomes" id="UP000006967"/>
    </source>
</evidence>
<dbReference type="RefSeq" id="WP_000661400.1">
    <property type="nucleotide sequence ID" value="NZ_JH791881.1"/>
</dbReference>
<evidence type="ECO:0000313" key="1">
    <source>
        <dbReference type="EMBL" id="EJR71554.1"/>
    </source>
</evidence>
<sequence length="55" mass="6533">MKELMYYLSQNPELVYKLEKNELSLVINPKWGVSNETIVNVLKKSIATLRSEYWQ</sequence>
<gene>
    <name evidence="1" type="ORF">IK5_03020</name>
</gene>
<comment type="caution">
    <text evidence="1">The sequence shown here is derived from an EMBL/GenBank/DDBJ whole genome shotgun (WGS) entry which is preliminary data.</text>
</comment>
<proteinExistence type="predicted"/>
<dbReference type="EMBL" id="AHFG01000031">
    <property type="protein sequence ID" value="EJR71554.1"/>
    <property type="molecule type" value="Genomic_DNA"/>
</dbReference>
<organism evidence="1 2">
    <name type="scientific">Bacillus cereus VD154</name>
    <dbReference type="NCBI Taxonomy" id="1053238"/>
    <lineage>
        <taxon>Bacteria</taxon>
        <taxon>Bacillati</taxon>
        <taxon>Bacillota</taxon>
        <taxon>Bacilli</taxon>
        <taxon>Bacillales</taxon>
        <taxon>Bacillaceae</taxon>
        <taxon>Bacillus</taxon>
        <taxon>Bacillus cereus group</taxon>
    </lineage>
</organism>
<dbReference type="AlphaFoldDB" id="A0A9W5KWY1"/>
<accession>A0A9W5KWY1</accession>
<protein>
    <submittedName>
        <fullName evidence="1">Uncharacterized protein</fullName>
    </submittedName>
</protein>